<feature type="compositionally biased region" description="Polar residues" evidence="1">
    <location>
        <begin position="1"/>
        <end position="12"/>
    </location>
</feature>
<feature type="region of interest" description="Disordered" evidence="1">
    <location>
        <begin position="1"/>
        <end position="30"/>
    </location>
</feature>
<evidence type="ECO:0000256" key="1">
    <source>
        <dbReference type="SAM" id="MobiDB-lite"/>
    </source>
</evidence>
<keyword evidence="3" id="KW-1185">Reference proteome</keyword>
<protein>
    <submittedName>
        <fullName evidence="2">Uncharacterized protein</fullName>
    </submittedName>
</protein>
<proteinExistence type="predicted"/>
<sequence>TNPTHSKNLQKNPASPPNPPAAPPRPIGSGVLTLAERSSQAATSPVTSQSVVVVGTVPCTFRADTNSTPAAFRRRLPRPAIPPLESYSRWTRHLVFLIVMFKAVDLGLGCDI</sequence>
<dbReference type="Gramene" id="TVU39491">
    <property type="protein sequence ID" value="TVU39491"/>
    <property type="gene ID" value="EJB05_12913"/>
</dbReference>
<dbReference type="EMBL" id="RWGY01000007">
    <property type="protein sequence ID" value="TVU39491.1"/>
    <property type="molecule type" value="Genomic_DNA"/>
</dbReference>
<feature type="non-terminal residue" evidence="2">
    <location>
        <position position="1"/>
    </location>
</feature>
<organism evidence="2 3">
    <name type="scientific">Eragrostis curvula</name>
    <name type="common">weeping love grass</name>
    <dbReference type="NCBI Taxonomy" id="38414"/>
    <lineage>
        <taxon>Eukaryota</taxon>
        <taxon>Viridiplantae</taxon>
        <taxon>Streptophyta</taxon>
        <taxon>Embryophyta</taxon>
        <taxon>Tracheophyta</taxon>
        <taxon>Spermatophyta</taxon>
        <taxon>Magnoliopsida</taxon>
        <taxon>Liliopsida</taxon>
        <taxon>Poales</taxon>
        <taxon>Poaceae</taxon>
        <taxon>PACMAD clade</taxon>
        <taxon>Chloridoideae</taxon>
        <taxon>Eragrostideae</taxon>
        <taxon>Eragrostidinae</taxon>
        <taxon>Eragrostis</taxon>
    </lineage>
</organism>
<evidence type="ECO:0000313" key="2">
    <source>
        <dbReference type="EMBL" id="TVU39491.1"/>
    </source>
</evidence>
<evidence type="ECO:0000313" key="3">
    <source>
        <dbReference type="Proteomes" id="UP000324897"/>
    </source>
</evidence>
<reference evidence="2 3" key="1">
    <citation type="journal article" date="2019" name="Sci. Rep.">
        <title>A high-quality genome of Eragrostis curvula grass provides insights into Poaceae evolution and supports new strategies to enhance forage quality.</title>
        <authorList>
            <person name="Carballo J."/>
            <person name="Santos B.A.C.M."/>
            <person name="Zappacosta D."/>
            <person name="Garbus I."/>
            <person name="Selva J.P."/>
            <person name="Gallo C.A."/>
            <person name="Diaz A."/>
            <person name="Albertini E."/>
            <person name="Caccamo M."/>
            <person name="Echenique V."/>
        </authorList>
    </citation>
    <scope>NUCLEOTIDE SEQUENCE [LARGE SCALE GENOMIC DNA]</scope>
    <source>
        <strain evidence="3">cv. Victoria</strain>
        <tissue evidence="2">Leaf</tissue>
    </source>
</reference>
<gene>
    <name evidence="2" type="ORF">EJB05_12913</name>
</gene>
<name>A0A5J9VV26_9POAL</name>
<dbReference type="Proteomes" id="UP000324897">
    <property type="component" value="Chromosome 4"/>
</dbReference>
<comment type="caution">
    <text evidence="2">The sequence shown here is derived from an EMBL/GenBank/DDBJ whole genome shotgun (WGS) entry which is preliminary data.</text>
</comment>
<dbReference type="AlphaFoldDB" id="A0A5J9VV26"/>
<accession>A0A5J9VV26</accession>
<feature type="compositionally biased region" description="Pro residues" evidence="1">
    <location>
        <begin position="14"/>
        <end position="26"/>
    </location>
</feature>